<name>A0A0W8F8I6_9ZZZZ</name>
<sequence>MDEAELIKMIPHVVRSSTKKVWIDYDEEADVLYVSFVYPPNAIEHEEDEDGIIRNYDKEGKLTGLTIIAAKRFTEEAAA</sequence>
<dbReference type="InterPro" id="IPR019270">
    <property type="entry name" value="DUF2283"/>
</dbReference>
<reference evidence="1" key="1">
    <citation type="journal article" date="2015" name="Proc. Natl. Acad. Sci. U.S.A.">
        <title>Networks of energetic and metabolic interactions define dynamics in microbial communities.</title>
        <authorList>
            <person name="Embree M."/>
            <person name="Liu J.K."/>
            <person name="Al-Bassam M.M."/>
            <person name="Zengler K."/>
        </authorList>
    </citation>
    <scope>NUCLEOTIDE SEQUENCE</scope>
</reference>
<evidence type="ECO:0008006" key="2">
    <source>
        <dbReference type="Google" id="ProtNLM"/>
    </source>
</evidence>
<dbReference type="Pfam" id="PF10049">
    <property type="entry name" value="DUF2283"/>
    <property type="match status" value="1"/>
</dbReference>
<evidence type="ECO:0000313" key="1">
    <source>
        <dbReference type="EMBL" id="KUG17194.1"/>
    </source>
</evidence>
<comment type="caution">
    <text evidence="1">The sequence shown here is derived from an EMBL/GenBank/DDBJ whole genome shotgun (WGS) entry which is preliminary data.</text>
</comment>
<organism evidence="1">
    <name type="scientific">hydrocarbon metagenome</name>
    <dbReference type="NCBI Taxonomy" id="938273"/>
    <lineage>
        <taxon>unclassified sequences</taxon>
        <taxon>metagenomes</taxon>
        <taxon>ecological metagenomes</taxon>
    </lineage>
</organism>
<dbReference type="EMBL" id="LNQE01001459">
    <property type="protein sequence ID" value="KUG17194.1"/>
    <property type="molecule type" value="Genomic_DNA"/>
</dbReference>
<accession>A0A0W8F8I6</accession>
<gene>
    <name evidence="1" type="ORF">ASZ90_013126</name>
</gene>
<proteinExistence type="predicted"/>
<protein>
    <recommendedName>
        <fullName evidence="2">DUF2283 domain-containing protein</fullName>
    </recommendedName>
</protein>
<dbReference type="AlphaFoldDB" id="A0A0W8F8I6"/>